<proteinExistence type="predicted"/>
<dbReference type="Gene3D" id="3.30.2310.20">
    <property type="entry name" value="RelE-like"/>
    <property type="match status" value="1"/>
</dbReference>
<evidence type="ECO:0000313" key="2">
    <source>
        <dbReference type="Proteomes" id="UP000814385"/>
    </source>
</evidence>
<dbReference type="InterPro" id="IPR035093">
    <property type="entry name" value="RelE/ParE_toxin_dom_sf"/>
</dbReference>
<dbReference type="RefSeq" id="WP_238978818.1">
    <property type="nucleotide sequence ID" value="NZ_JABFUC010000018.1"/>
</dbReference>
<keyword evidence="2" id="KW-1185">Reference proteome</keyword>
<name>A0ABS9PCX1_9GAMM</name>
<gene>
    <name evidence="1" type="ORF">HOP52_17860</name>
</gene>
<reference evidence="1 2" key="1">
    <citation type="submission" date="2020-05" db="EMBL/GenBank/DDBJ databases">
        <title>Comparative genomic analysis of denitrifying bacteria from Halomonas genus.</title>
        <authorList>
            <person name="Wang L."/>
            <person name="Shao Z."/>
        </authorList>
    </citation>
    <scope>NUCLEOTIDE SEQUENCE [LARGE SCALE GENOMIC DNA]</scope>
    <source>
        <strain evidence="1 2">A4</strain>
    </source>
</reference>
<organism evidence="1 2">
    <name type="scientific">Billgrantia campisalis</name>
    <dbReference type="NCBI Taxonomy" id="74661"/>
    <lineage>
        <taxon>Bacteria</taxon>
        <taxon>Pseudomonadati</taxon>
        <taxon>Pseudomonadota</taxon>
        <taxon>Gammaproteobacteria</taxon>
        <taxon>Oceanospirillales</taxon>
        <taxon>Halomonadaceae</taxon>
        <taxon>Billgrantia</taxon>
    </lineage>
</organism>
<dbReference type="Proteomes" id="UP000814385">
    <property type="component" value="Unassembled WGS sequence"/>
</dbReference>
<evidence type="ECO:0000313" key="1">
    <source>
        <dbReference type="EMBL" id="MCG6659619.1"/>
    </source>
</evidence>
<protein>
    <submittedName>
        <fullName evidence="1">Type II toxin-antitoxin system RelE/ParE family toxin</fullName>
    </submittedName>
</protein>
<comment type="caution">
    <text evidence="1">The sequence shown here is derived from an EMBL/GenBank/DDBJ whole genome shotgun (WGS) entry which is preliminary data.</text>
</comment>
<dbReference type="EMBL" id="JABFUC010000018">
    <property type="protein sequence ID" value="MCG6659619.1"/>
    <property type="molecule type" value="Genomic_DNA"/>
</dbReference>
<accession>A0ABS9PCX1</accession>
<sequence length="96" mass="11220">MSFRFHPEAAHELREAVEYYEDIDPGLGYDFSVEVYSAIQRAVAYPLAWPVLVGDVRRALVRRFPYGVLYSEEEDTLLIVAVMNLHREPGYWKGRR</sequence>